<evidence type="ECO:0000313" key="2">
    <source>
        <dbReference type="Proteomes" id="UP000054099"/>
    </source>
</evidence>
<dbReference type="OrthoDB" id="2704409at2"/>
<reference evidence="1 2" key="1">
    <citation type="journal article" date="2014" name="Antonie Van Leeuwenhoek">
        <title>Fictibacillus enclensis sp. nov., isolated from marine sediment.</title>
        <authorList>
            <person name="Dastager S.G."/>
            <person name="Mawlankar R."/>
            <person name="Srinivasan K."/>
            <person name="Tang S.K."/>
            <person name="Lee J.C."/>
            <person name="Ramana V.V."/>
            <person name="Shouche Y.S."/>
        </authorList>
    </citation>
    <scope>NUCLEOTIDE SEQUENCE [LARGE SCALE GENOMIC DNA]</scope>
    <source>
        <strain evidence="1 2">NIO-1003</strain>
    </source>
</reference>
<organism evidence="1 2">
    <name type="scientific">Fictibacillus enclensis</name>
    <dbReference type="NCBI Taxonomy" id="1017270"/>
    <lineage>
        <taxon>Bacteria</taxon>
        <taxon>Bacillati</taxon>
        <taxon>Bacillota</taxon>
        <taxon>Bacilli</taxon>
        <taxon>Bacillales</taxon>
        <taxon>Fictibacillaceae</taxon>
        <taxon>Fictibacillus</taxon>
    </lineage>
</organism>
<evidence type="ECO:0000313" key="1">
    <source>
        <dbReference type="EMBL" id="KSU80941.1"/>
    </source>
</evidence>
<accession>A0A0V8J1R9</accession>
<keyword evidence="2" id="KW-1185">Reference proteome</keyword>
<dbReference type="EMBL" id="LNQN01000006">
    <property type="protein sequence ID" value="KSU80941.1"/>
    <property type="molecule type" value="Genomic_DNA"/>
</dbReference>
<comment type="caution">
    <text evidence="1">The sequence shown here is derived from an EMBL/GenBank/DDBJ whole genome shotgun (WGS) entry which is preliminary data.</text>
</comment>
<dbReference type="RefSeq" id="WP_061974425.1">
    <property type="nucleotide sequence ID" value="NZ_FMAV01000004.1"/>
</dbReference>
<sequence>MDLKVGQVTEEMVSRFHELNQLSKAIDVELSELKTKFNAHFDSVLGQSEKGEIRYGNYKLQRQIRKSESFHNNKTVQKLEELNLQDCIITTKQPDKQKIEAALTLGLIPYGELDECVQRKITPVIVVKETPTVK</sequence>
<dbReference type="Proteomes" id="UP000054099">
    <property type="component" value="Unassembled WGS sequence"/>
</dbReference>
<name>A0A0V8J1R9_9BACL</name>
<gene>
    <name evidence="1" type="ORF">AS030_18475</name>
</gene>
<proteinExistence type="predicted"/>
<protein>
    <submittedName>
        <fullName evidence="1">Uncharacterized protein</fullName>
    </submittedName>
</protein>
<dbReference type="AlphaFoldDB" id="A0A0V8J1R9"/>